<feature type="transmembrane region" description="Helical" evidence="1">
    <location>
        <begin position="403"/>
        <end position="421"/>
    </location>
</feature>
<dbReference type="EMBL" id="JADIMP010000098">
    <property type="protein sequence ID" value="MBO8441991.1"/>
    <property type="molecule type" value="Genomic_DNA"/>
</dbReference>
<reference evidence="2" key="1">
    <citation type="submission" date="2020-10" db="EMBL/GenBank/DDBJ databases">
        <authorList>
            <person name="Gilroy R."/>
        </authorList>
    </citation>
    <scope>NUCLEOTIDE SEQUENCE</scope>
    <source>
        <strain evidence="2">C6-149</strain>
    </source>
</reference>
<accession>A0A9D9H8F2</accession>
<organism evidence="2 3">
    <name type="scientific">Candidatus Gallilactobacillus intestinavium</name>
    <dbReference type="NCBI Taxonomy" id="2840838"/>
    <lineage>
        <taxon>Bacteria</taxon>
        <taxon>Bacillati</taxon>
        <taxon>Bacillota</taxon>
        <taxon>Bacilli</taxon>
        <taxon>Lactobacillales</taxon>
        <taxon>Lactobacillaceae</taxon>
        <taxon>Lactobacillaceae incertae sedis</taxon>
        <taxon>Candidatus Gallilactobacillus</taxon>
    </lineage>
</organism>
<proteinExistence type="predicted"/>
<gene>
    <name evidence="2" type="ORF">IAA89_06130</name>
</gene>
<evidence type="ECO:0000313" key="3">
    <source>
        <dbReference type="Proteomes" id="UP000823614"/>
    </source>
</evidence>
<feature type="transmembrane region" description="Helical" evidence="1">
    <location>
        <begin position="351"/>
        <end position="371"/>
    </location>
</feature>
<feature type="transmembrane region" description="Helical" evidence="1">
    <location>
        <begin position="82"/>
        <end position="100"/>
    </location>
</feature>
<feature type="transmembrane region" description="Helical" evidence="1">
    <location>
        <begin position="143"/>
        <end position="163"/>
    </location>
</feature>
<dbReference type="GO" id="GO:0016740">
    <property type="term" value="F:transferase activity"/>
    <property type="evidence" value="ECO:0007669"/>
    <property type="project" value="UniProtKB-KW"/>
</dbReference>
<evidence type="ECO:0000313" key="2">
    <source>
        <dbReference type="EMBL" id="MBO8441991.1"/>
    </source>
</evidence>
<keyword evidence="1" id="KW-1133">Transmembrane helix</keyword>
<feature type="transmembrane region" description="Helical" evidence="1">
    <location>
        <begin position="323"/>
        <end position="344"/>
    </location>
</feature>
<feature type="transmembrane region" description="Helical" evidence="1">
    <location>
        <begin position="193"/>
        <end position="209"/>
    </location>
</feature>
<dbReference type="AlphaFoldDB" id="A0A9D9H8F2"/>
<keyword evidence="2" id="KW-0808">Transferase</keyword>
<feature type="transmembrane region" description="Helical" evidence="1">
    <location>
        <begin position="31"/>
        <end position="48"/>
    </location>
</feature>
<name>A0A9D9H8F2_9LACO</name>
<feature type="transmembrane region" description="Helical" evidence="1">
    <location>
        <begin position="169"/>
        <end position="186"/>
    </location>
</feature>
<protein>
    <submittedName>
        <fullName evidence="2">Glycosyl transferase</fullName>
    </submittedName>
</protein>
<keyword evidence="1" id="KW-0472">Membrane</keyword>
<reference evidence="2" key="2">
    <citation type="journal article" date="2021" name="PeerJ">
        <title>Extensive microbial diversity within the chicken gut microbiome revealed by metagenomics and culture.</title>
        <authorList>
            <person name="Gilroy R."/>
            <person name="Ravi A."/>
            <person name="Getino M."/>
            <person name="Pursley I."/>
            <person name="Horton D.L."/>
            <person name="Alikhan N.F."/>
            <person name="Baker D."/>
            <person name="Gharbi K."/>
            <person name="Hall N."/>
            <person name="Watson M."/>
            <person name="Adriaenssens E.M."/>
            <person name="Foster-Nyarko E."/>
            <person name="Jarju S."/>
            <person name="Secka A."/>
            <person name="Antonio M."/>
            <person name="Oren A."/>
            <person name="Chaudhuri R.R."/>
            <person name="La Ragione R."/>
            <person name="Hildebrand F."/>
            <person name="Pallen M.J."/>
        </authorList>
    </citation>
    <scope>NUCLEOTIDE SEQUENCE</scope>
    <source>
        <strain evidence="2">C6-149</strain>
    </source>
</reference>
<keyword evidence="1" id="KW-0812">Transmembrane</keyword>
<evidence type="ECO:0000256" key="1">
    <source>
        <dbReference type="SAM" id="Phobius"/>
    </source>
</evidence>
<feature type="transmembrane region" description="Helical" evidence="1">
    <location>
        <begin position="112"/>
        <end position="131"/>
    </location>
</feature>
<feature type="transmembrane region" description="Helical" evidence="1">
    <location>
        <begin position="240"/>
        <end position="262"/>
    </location>
</feature>
<dbReference type="Proteomes" id="UP000823614">
    <property type="component" value="Unassembled WGS sequence"/>
</dbReference>
<sequence length="549" mass="62714">MFFYIFIIAISILMSVYTLKSNNVRNQSSKYKLVLLIVISAIILFRIIRYGSAMGLNVDEAMGGYNSWCLANYGVDSHLMKAPVYLIAWGSGMNVLYPAISIPFVKLFGLNLLSYRFPMVFFSILSMFTLYNALMKNIHRPKLNLLFIVILFLNPWMIMANRWSLESNLFPIVMIFALSAFLMFVGQKSFKKSTIWFVIFNICVGLSAYAYSNNWIFLAVFVSVLFILLYKKKKINLKEFLVGVVTLLIIIWPLILFVYVNYIGHHTLHILGLTIPELWASRSSSQLIFGNGTPIVQAILQNFLGNINMIANGDGMVWNSLPVIGLMFPGMFIVAMIGLVISINKLKKNSLFNLFMIVSVISSIPLLLFVIPDANHMNALILPIFYFETLGLERILNTKFLQKSALVIFVMMMMWFSYGYFGQNAQALSNSGTITSLKLKKLFDKANKSGKEIYFIDDQNGGMFSIARFWEPISPYVFNRVKSNDPKQAEMNYQYYGKWHFYQNTDSSMQNLKHSFFIVLANDQSIDLNNLPSNAHKLGDFGAYVVYEN</sequence>
<feature type="transmembrane region" description="Helical" evidence="1">
    <location>
        <begin position="215"/>
        <end position="231"/>
    </location>
</feature>
<comment type="caution">
    <text evidence="2">The sequence shown here is derived from an EMBL/GenBank/DDBJ whole genome shotgun (WGS) entry which is preliminary data.</text>
</comment>